<name>A0AAN6G2K0_9BASI</name>
<evidence type="ECO:0000256" key="1">
    <source>
        <dbReference type="SAM" id="SignalP"/>
    </source>
</evidence>
<feature type="signal peptide" evidence="1">
    <location>
        <begin position="1"/>
        <end position="21"/>
    </location>
</feature>
<protein>
    <recommendedName>
        <fullName evidence="4">CBM1 domain-containing protein</fullName>
    </recommendedName>
</protein>
<dbReference type="EMBL" id="JAPDMQ010001711">
    <property type="protein sequence ID" value="KAK0517666.1"/>
    <property type="molecule type" value="Genomic_DNA"/>
</dbReference>
<dbReference type="Proteomes" id="UP001176521">
    <property type="component" value="Unassembled WGS sequence"/>
</dbReference>
<sequence length="51" mass="5841">MNTKLPIFLSLLAMLSTTAMAEYKCGQVCWDDPNGRACYCCEQPWDAWCNF</sequence>
<keyword evidence="1" id="KW-0732">Signal</keyword>
<dbReference type="AlphaFoldDB" id="A0AAN6G2K0"/>
<reference evidence="2" key="1">
    <citation type="journal article" date="2023" name="PhytoFront">
        <title>Draft Genome Resources of Seven Strains of Tilletia horrida, Causal Agent of Kernel Smut of Rice.</title>
        <authorList>
            <person name="Khanal S."/>
            <person name="Antony Babu S."/>
            <person name="Zhou X.G."/>
        </authorList>
    </citation>
    <scope>NUCLEOTIDE SEQUENCE</scope>
    <source>
        <strain evidence="2">TX3</strain>
    </source>
</reference>
<evidence type="ECO:0008006" key="4">
    <source>
        <dbReference type="Google" id="ProtNLM"/>
    </source>
</evidence>
<evidence type="ECO:0000313" key="3">
    <source>
        <dbReference type="Proteomes" id="UP001176521"/>
    </source>
</evidence>
<accession>A0AAN6G2K0</accession>
<evidence type="ECO:0000313" key="2">
    <source>
        <dbReference type="EMBL" id="KAK0517666.1"/>
    </source>
</evidence>
<gene>
    <name evidence="2" type="ORF">OC842_008039</name>
</gene>
<comment type="caution">
    <text evidence="2">The sequence shown here is derived from an EMBL/GenBank/DDBJ whole genome shotgun (WGS) entry which is preliminary data.</text>
</comment>
<feature type="chain" id="PRO_5042893336" description="CBM1 domain-containing protein" evidence="1">
    <location>
        <begin position="22"/>
        <end position="51"/>
    </location>
</feature>
<organism evidence="2 3">
    <name type="scientific">Tilletia horrida</name>
    <dbReference type="NCBI Taxonomy" id="155126"/>
    <lineage>
        <taxon>Eukaryota</taxon>
        <taxon>Fungi</taxon>
        <taxon>Dikarya</taxon>
        <taxon>Basidiomycota</taxon>
        <taxon>Ustilaginomycotina</taxon>
        <taxon>Exobasidiomycetes</taxon>
        <taxon>Tilletiales</taxon>
        <taxon>Tilletiaceae</taxon>
        <taxon>Tilletia</taxon>
    </lineage>
</organism>
<proteinExistence type="predicted"/>
<keyword evidence="3" id="KW-1185">Reference proteome</keyword>